<comment type="similarity">
    <text evidence="1">Belongs to the peptidase C59 family.</text>
</comment>
<dbReference type="Gene3D" id="3.60.60.10">
    <property type="entry name" value="Penicillin V Acylase, Chain A"/>
    <property type="match status" value="1"/>
</dbReference>
<feature type="domain" description="WW" evidence="4">
    <location>
        <begin position="282"/>
        <end position="308"/>
    </location>
</feature>
<dbReference type="PANTHER" id="PTHR35527">
    <property type="entry name" value="CHOLOYLGLYCINE HYDROLASE"/>
    <property type="match status" value="1"/>
</dbReference>
<dbReference type="PROSITE" id="PS01159">
    <property type="entry name" value="WW_DOMAIN_1"/>
    <property type="match status" value="1"/>
</dbReference>
<gene>
    <name evidence="5" type="ORF">GCM10011613_25970</name>
</gene>
<dbReference type="Proteomes" id="UP000619761">
    <property type="component" value="Unassembled WGS sequence"/>
</dbReference>
<keyword evidence="3" id="KW-0732">Signal</keyword>
<feature type="signal peptide" evidence="3">
    <location>
        <begin position="1"/>
        <end position="25"/>
    </location>
</feature>
<keyword evidence="2" id="KW-0378">Hydrolase</keyword>
<proteinExistence type="inferred from homology"/>
<dbReference type="PROSITE" id="PS51257">
    <property type="entry name" value="PROKAR_LIPOPROTEIN"/>
    <property type="match status" value="1"/>
</dbReference>
<keyword evidence="6" id="KW-1185">Reference proteome</keyword>
<dbReference type="RefSeq" id="WP_189419253.1">
    <property type="nucleotide sequence ID" value="NZ_BMYZ01000002.1"/>
</dbReference>
<evidence type="ECO:0000313" key="6">
    <source>
        <dbReference type="Proteomes" id="UP000619761"/>
    </source>
</evidence>
<evidence type="ECO:0000256" key="3">
    <source>
        <dbReference type="SAM" id="SignalP"/>
    </source>
</evidence>
<dbReference type="SUPFAM" id="SSF56235">
    <property type="entry name" value="N-terminal nucleophile aminohydrolases (Ntn hydrolases)"/>
    <property type="match status" value="1"/>
</dbReference>
<dbReference type="InterPro" id="IPR029132">
    <property type="entry name" value="CBAH/NAAA_C"/>
</dbReference>
<protein>
    <recommendedName>
        <fullName evidence="4">WW domain-containing protein</fullName>
    </recommendedName>
</protein>
<evidence type="ECO:0000256" key="2">
    <source>
        <dbReference type="ARBA" id="ARBA00022801"/>
    </source>
</evidence>
<dbReference type="PANTHER" id="PTHR35527:SF2">
    <property type="entry name" value="HYDROLASE"/>
    <property type="match status" value="1"/>
</dbReference>
<feature type="chain" id="PRO_5045433996" description="WW domain-containing protein" evidence="3">
    <location>
        <begin position="26"/>
        <end position="363"/>
    </location>
</feature>
<evidence type="ECO:0000259" key="4">
    <source>
        <dbReference type="PROSITE" id="PS01159"/>
    </source>
</evidence>
<comment type="caution">
    <text evidence="5">The sequence shown here is derived from an EMBL/GenBank/DDBJ whole genome shotgun (WGS) entry which is preliminary data.</text>
</comment>
<dbReference type="InterPro" id="IPR052193">
    <property type="entry name" value="Peptidase_C59"/>
</dbReference>
<dbReference type="InterPro" id="IPR029055">
    <property type="entry name" value="Ntn_hydrolases_N"/>
</dbReference>
<sequence>MKKIRRFCILFVAASSVFLGQVAFACSTFVLHDNVNTIYAHHLDERSAIDALLVINKRGAERTGVTWNQLITGKKDNTFSWIAKWGSITVNLWGLGLPDGGMNEKGLYIQEMSLVASKAPIENRQAIYASSWIQHALDTYETVDQVIASTQQFSVDGMEWHYLVADARGRKAAIEFIDGKAVIHANQEMPVPLMCNDAYAKELELFKSLKPQIQASQVEDRFSKGALTYSNSTKDGATYDRAVQILGSLRQPGTQLTYVFDVNKKQLHYNTSVNTEWKIFNWKTIKFDKGPTLVWDIHEPDKTQWLKPATAETQKIIASKAVTKFQEWVGAERLNTYLASVGGSTSILQEQLSATTHWSKIQQ</sequence>
<dbReference type="InterPro" id="IPR001202">
    <property type="entry name" value="WW_dom"/>
</dbReference>
<name>A0ABQ3B9K8_9GAMM</name>
<evidence type="ECO:0000256" key="1">
    <source>
        <dbReference type="ARBA" id="ARBA00006625"/>
    </source>
</evidence>
<dbReference type="EMBL" id="BMYZ01000002">
    <property type="protein sequence ID" value="GGY79810.1"/>
    <property type="molecule type" value="Genomic_DNA"/>
</dbReference>
<organism evidence="5 6">
    <name type="scientific">Cellvibrio zantedeschiae</name>
    <dbReference type="NCBI Taxonomy" id="1237077"/>
    <lineage>
        <taxon>Bacteria</taxon>
        <taxon>Pseudomonadati</taxon>
        <taxon>Pseudomonadota</taxon>
        <taxon>Gammaproteobacteria</taxon>
        <taxon>Cellvibrionales</taxon>
        <taxon>Cellvibrionaceae</taxon>
        <taxon>Cellvibrio</taxon>
    </lineage>
</organism>
<dbReference type="Pfam" id="PF02275">
    <property type="entry name" value="CBAH"/>
    <property type="match status" value="1"/>
</dbReference>
<reference evidence="6" key="1">
    <citation type="journal article" date="2019" name="Int. J. Syst. Evol. Microbiol.">
        <title>The Global Catalogue of Microorganisms (GCM) 10K type strain sequencing project: providing services to taxonomists for standard genome sequencing and annotation.</title>
        <authorList>
            <consortium name="The Broad Institute Genomics Platform"/>
            <consortium name="The Broad Institute Genome Sequencing Center for Infectious Disease"/>
            <person name="Wu L."/>
            <person name="Ma J."/>
        </authorList>
    </citation>
    <scope>NUCLEOTIDE SEQUENCE [LARGE SCALE GENOMIC DNA]</scope>
    <source>
        <strain evidence="6">KCTC 32239</strain>
    </source>
</reference>
<accession>A0ABQ3B9K8</accession>
<evidence type="ECO:0000313" key="5">
    <source>
        <dbReference type="EMBL" id="GGY79810.1"/>
    </source>
</evidence>